<name>A0ABV2W4B9_9ACTN</name>
<keyword evidence="2" id="KW-1185">Reference proteome</keyword>
<dbReference type="Proteomes" id="UP001550378">
    <property type="component" value="Unassembled WGS sequence"/>
</dbReference>
<organism evidence="1 2">
    <name type="scientific">Streptomyces lavendulocolor</name>
    <dbReference type="NCBI Taxonomy" id="67316"/>
    <lineage>
        <taxon>Bacteria</taxon>
        <taxon>Bacillati</taxon>
        <taxon>Actinomycetota</taxon>
        <taxon>Actinomycetes</taxon>
        <taxon>Kitasatosporales</taxon>
        <taxon>Streptomycetaceae</taxon>
        <taxon>Streptomyces</taxon>
    </lineage>
</organism>
<accession>A0ABV2W4B9</accession>
<comment type="caution">
    <text evidence="1">The sequence shown here is derived from an EMBL/GenBank/DDBJ whole genome shotgun (WGS) entry which is preliminary data.</text>
</comment>
<dbReference type="EMBL" id="JBEXZR010000010">
    <property type="protein sequence ID" value="MEU0708379.1"/>
    <property type="molecule type" value="Genomic_DNA"/>
</dbReference>
<protein>
    <submittedName>
        <fullName evidence="1">Uncharacterized protein</fullName>
    </submittedName>
</protein>
<proteinExistence type="predicted"/>
<sequence length="64" mass="6943">MPNMNYLTYQTVTNGGRLPNGPHFKHCYIYVGEHCSCGGDYQGSEPGPEINAAQVVSLAEARTP</sequence>
<evidence type="ECO:0000313" key="1">
    <source>
        <dbReference type="EMBL" id="MEU0708379.1"/>
    </source>
</evidence>
<dbReference type="RefSeq" id="WP_024126898.1">
    <property type="nucleotide sequence ID" value="NZ_JBEXZO010000028.1"/>
</dbReference>
<reference evidence="1 2" key="1">
    <citation type="submission" date="2024-06" db="EMBL/GenBank/DDBJ databases">
        <title>The Natural Products Discovery Center: Release of the First 8490 Sequenced Strains for Exploring Actinobacteria Biosynthetic Diversity.</title>
        <authorList>
            <person name="Kalkreuter E."/>
            <person name="Kautsar S.A."/>
            <person name="Yang D."/>
            <person name="Bader C.D."/>
            <person name="Teijaro C.N."/>
            <person name="Fluegel L."/>
            <person name="Davis C.M."/>
            <person name="Simpson J.R."/>
            <person name="Lauterbach L."/>
            <person name="Steele A.D."/>
            <person name="Gui C."/>
            <person name="Meng S."/>
            <person name="Li G."/>
            <person name="Viehrig K."/>
            <person name="Ye F."/>
            <person name="Su P."/>
            <person name="Kiefer A.F."/>
            <person name="Nichols A."/>
            <person name="Cepeda A.J."/>
            <person name="Yan W."/>
            <person name="Fan B."/>
            <person name="Jiang Y."/>
            <person name="Adhikari A."/>
            <person name="Zheng C.-J."/>
            <person name="Schuster L."/>
            <person name="Cowan T.M."/>
            <person name="Smanski M.J."/>
            <person name="Chevrette M.G."/>
            <person name="De Carvalho L.P.S."/>
            <person name="Shen B."/>
        </authorList>
    </citation>
    <scope>NUCLEOTIDE SEQUENCE [LARGE SCALE GENOMIC DNA]</scope>
    <source>
        <strain evidence="1 2">NPDC006337</strain>
    </source>
</reference>
<evidence type="ECO:0000313" key="2">
    <source>
        <dbReference type="Proteomes" id="UP001550378"/>
    </source>
</evidence>
<gene>
    <name evidence="1" type="ORF">ABZ508_13580</name>
</gene>